<evidence type="ECO:0000313" key="1">
    <source>
        <dbReference type="EMBL" id="KAL0064205.1"/>
    </source>
</evidence>
<proteinExistence type="predicted"/>
<name>A0ABR2ZSF1_9AGAR</name>
<protein>
    <submittedName>
        <fullName evidence="1">Uncharacterized protein</fullName>
    </submittedName>
</protein>
<gene>
    <name evidence="1" type="ORF">AAF712_008927</name>
</gene>
<dbReference type="EMBL" id="JBBXMP010000066">
    <property type="protein sequence ID" value="KAL0064205.1"/>
    <property type="molecule type" value="Genomic_DNA"/>
</dbReference>
<sequence>MDGQSLATRQKELHPVPISPSFPFLPNFETTISSSQPQVMVLTFVQRLISPRLLRPMRHILGLSRPIQKPIAKLVRKPASIVRASAKQPRRKRLHPRGEKIAIKAKRPRKLPKLLSPGSYESVLTMSVSDFERAAERMFSRLPGSALTEEDVAFLDKLGKAAFRHDMVIGAKRIEEEIKTTNLRIGLVRLPIGPRPRLPEHEIIARQLGDEDEKRTSLARKITREVEETKAHWDKLVDAAWAGEQSPDEAMASDEEYAIWIKYQMKWDDLEAGVSVDSRFDYDEIPWPTLKRDEDLMVEQYEEFLLSPKRPGYRTVRWRERLAEERRLWDVKHVKAKVVPFVMEEIREEMVQTAEILCEYLDELVGKYDGY</sequence>
<organism evidence="1 2">
    <name type="scientific">Marasmius tenuissimus</name>
    <dbReference type="NCBI Taxonomy" id="585030"/>
    <lineage>
        <taxon>Eukaryota</taxon>
        <taxon>Fungi</taxon>
        <taxon>Dikarya</taxon>
        <taxon>Basidiomycota</taxon>
        <taxon>Agaricomycotina</taxon>
        <taxon>Agaricomycetes</taxon>
        <taxon>Agaricomycetidae</taxon>
        <taxon>Agaricales</taxon>
        <taxon>Marasmiineae</taxon>
        <taxon>Marasmiaceae</taxon>
        <taxon>Marasmius</taxon>
    </lineage>
</organism>
<evidence type="ECO:0000313" key="2">
    <source>
        <dbReference type="Proteomes" id="UP001437256"/>
    </source>
</evidence>
<keyword evidence="2" id="KW-1185">Reference proteome</keyword>
<accession>A0ABR2ZSF1</accession>
<reference evidence="1 2" key="1">
    <citation type="submission" date="2024-05" db="EMBL/GenBank/DDBJ databases">
        <title>A draft genome resource for the thread blight pathogen Marasmius tenuissimus strain MS-2.</title>
        <authorList>
            <person name="Yulfo-Soto G.E."/>
            <person name="Baruah I.K."/>
            <person name="Amoako-Attah I."/>
            <person name="Bukari Y."/>
            <person name="Meinhardt L.W."/>
            <person name="Bailey B.A."/>
            <person name="Cohen S.P."/>
        </authorList>
    </citation>
    <scope>NUCLEOTIDE SEQUENCE [LARGE SCALE GENOMIC DNA]</scope>
    <source>
        <strain evidence="1 2">MS-2</strain>
    </source>
</reference>
<comment type="caution">
    <text evidence="1">The sequence shown here is derived from an EMBL/GenBank/DDBJ whole genome shotgun (WGS) entry which is preliminary data.</text>
</comment>
<dbReference type="Proteomes" id="UP001437256">
    <property type="component" value="Unassembled WGS sequence"/>
</dbReference>